<proteinExistence type="predicted"/>
<evidence type="ECO:0000313" key="2">
    <source>
        <dbReference type="Proteomes" id="UP001152607"/>
    </source>
</evidence>
<evidence type="ECO:0000313" key="1">
    <source>
        <dbReference type="EMBL" id="CAI6341282.1"/>
    </source>
</evidence>
<keyword evidence="2" id="KW-1185">Reference proteome</keyword>
<dbReference type="Proteomes" id="UP001152607">
    <property type="component" value="Unassembled WGS sequence"/>
</dbReference>
<protein>
    <submittedName>
        <fullName evidence="1">Uncharacterized protein</fullName>
    </submittedName>
</protein>
<gene>
    <name evidence="1" type="ORF">PDIGIT_LOCUS14478</name>
</gene>
<reference evidence="1" key="1">
    <citation type="submission" date="2023-01" db="EMBL/GenBank/DDBJ databases">
        <authorList>
            <person name="Van Ghelder C."/>
            <person name="Rancurel C."/>
        </authorList>
    </citation>
    <scope>NUCLEOTIDE SEQUENCE</scope>
    <source>
        <strain evidence="1">CNCM I-4278</strain>
    </source>
</reference>
<dbReference type="AlphaFoldDB" id="A0A9W4UV39"/>
<organism evidence="1 2">
    <name type="scientific">Periconia digitata</name>
    <dbReference type="NCBI Taxonomy" id="1303443"/>
    <lineage>
        <taxon>Eukaryota</taxon>
        <taxon>Fungi</taxon>
        <taxon>Dikarya</taxon>
        <taxon>Ascomycota</taxon>
        <taxon>Pezizomycotina</taxon>
        <taxon>Dothideomycetes</taxon>
        <taxon>Pleosporomycetidae</taxon>
        <taxon>Pleosporales</taxon>
        <taxon>Massarineae</taxon>
        <taxon>Periconiaceae</taxon>
        <taxon>Periconia</taxon>
    </lineage>
</organism>
<name>A0A9W4UV39_9PLEO</name>
<dbReference type="EMBL" id="CAOQHR010000011">
    <property type="protein sequence ID" value="CAI6341282.1"/>
    <property type="molecule type" value="Genomic_DNA"/>
</dbReference>
<sequence>MELIAYASGERVAAFTKGIFPSMPKRRTTIFDSRPALALHTNKRRLKRIALSVSISRLEFEPIASPHHVIAMSICCYLQLATPSILPKRPTKTPPLPE</sequence>
<accession>A0A9W4UV39</accession>
<comment type="caution">
    <text evidence="1">The sequence shown here is derived from an EMBL/GenBank/DDBJ whole genome shotgun (WGS) entry which is preliminary data.</text>
</comment>